<dbReference type="AlphaFoldDB" id="A0A6J8FLL2"/>
<dbReference type="EMBL" id="LR812650">
    <property type="protein sequence ID" value="CAC5432188.1"/>
    <property type="molecule type" value="Genomic_DNA"/>
</dbReference>
<sequence>MRTAHPLRCLRRCHFVLARRGHGGTAQMQRELKRLALLEEFMTQPAETRAQQAPATTAACTAAYLRELPQRVEQMRGIAATANGDQALPEHGVAGTSASATLLTEHEESRRPSGEVSAPQVSTLSQFLSACKEHRVRYSSSADPALRKQGRDVFRSFWSRHASSAVACCYESVRDLGFVADIGLADTGLHLGMRDMRGMLRVLQTNHAAASSLDTTRVLGYLARELQYWESRKDSESDGSTAPAPVSLMAFRAALTDVALGRLASIFVQQRHCAESFTRPRVKAAANVPASGDSVFPPAQASGADAVWGLEALSVLHARDATEGVLEDVWTGKQLCLLRQQREPAHLRSTPAFPDVPSATVPMSALATEVQHLLVSELFRVVAARRRDLRMTDIVHAYALLRVHLRLLWPPYGRQPPPQPSRAARHHSRGCASVERDRSHAALTLAPATAQRRPLWYEKDTLFRVTWGLAVALASKDRVFISGYHFVKIVAVLAKLPAFVLSQEPHVKTELRRFELPHRGVAFRRDAAEDDAESRFVCATIAAEVIRQEMAVEAGSKPPTAVALHPSDFWRFIVAKACVFVPSLPPEQRRIVCRSLHLAITEKRAHLLPLHASATARSAPVLQSARRVRSDSIGRQFGSRTVSPDGSGAASASEILRPLVEEMEDYPEPYEACIKDHRPRSPPPRVAPRRRPQWQR</sequence>
<dbReference type="Proteomes" id="UP000601710">
    <property type="component" value="Chromosome 30"/>
</dbReference>
<reference evidence="2" key="1">
    <citation type="submission" date="2020-06" db="EMBL/GenBank/DDBJ databases">
        <authorList>
            <person name="Camacho E."/>
            <person name="Gonzalez-de la Fuente S."/>
            <person name="Rastrojo A."/>
            <person name="Peiro-Pastor R."/>
            <person name="Solana JC."/>
            <person name="Tabera L."/>
            <person name="Gamarro F."/>
            <person name="Carrasco-Ramiro F."/>
            <person name="Requena JM."/>
            <person name="Aguado B."/>
        </authorList>
    </citation>
    <scope>NUCLEOTIDE SEQUENCE</scope>
</reference>
<evidence type="ECO:0000256" key="1">
    <source>
        <dbReference type="SAM" id="MobiDB-lite"/>
    </source>
</evidence>
<evidence type="ECO:0000313" key="2">
    <source>
        <dbReference type="EMBL" id="CAC5432188.1"/>
    </source>
</evidence>
<dbReference type="VEuPathDB" id="TriTrypDB:LDHU3_30.2300"/>
<evidence type="ECO:0000313" key="3">
    <source>
        <dbReference type="Proteomes" id="UP000601710"/>
    </source>
</evidence>
<organism evidence="2 3">
    <name type="scientific">Leishmania donovani</name>
    <dbReference type="NCBI Taxonomy" id="5661"/>
    <lineage>
        <taxon>Eukaryota</taxon>
        <taxon>Discoba</taxon>
        <taxon>Euglenozoa</taxon>
        <taxon>Kinetoplastea</taxon>
        <taxon>Metakinetoplastina</taxon>
        <taxon>Trypanosomatida</taxon>
        <taxon>Trypanosomatidae</taxon>
        <taxon>Leishmaniinae</taxon>
        <taxon>Leishmania</taxon>
    </lineage>
</organism>
<proteinExistence type="predicted"/>
<name>A0A6J8FLL2_LEIDO</name>
<feature type="region of interest" description="Disordered" evidence="1">
    <location>
        <begin position="670"/>
        <end position="696"/>
    </location>
</feature>
<gene>
    <name evidence="2" type="ORF">LDHU3_30.2300</name>
</gene>
<feature type="compositionally biased region" description="Basic residues" evidence="1">
    <location>
        <begin position="687"/>
        <end position="696"/>
    </location>
</feature>
<dbReference type="VEuPathDB" id="TriTrypDB:LdCL_300021700"/>
<dbReference type="VEuPathDB" id="TriTrypDB:LdBPK_301640.1"/>
<protein>
    <submittedName>
        <fullName evidence="2">Hypothetical_protein_conserved</fullName>
    </submittedName>
</protein>
<accession>A0A6J8FLL2</accession>
<feature type="region of interest" description="Disordered" evidence="1">
    <location>
        <begin position="633"/>
        <end position="654"/>
    </location>
</feature>